<evidence type="ECO:0000313" key="1">
    <source>
        <dbReference type="EMBL" id="URE27925.1"/>
    </source>
</evidence>
<organism evidence="1 2">
    <name type="scientific">Musa troglodytarum</name>
    <name type="common">fe'i banana</name>
    <dbReference type="NCBI Taxonomy" id="320322"/>
    <lineage>
        <taxon>Eukaryota</taxon>
        <taxon>Viridiplantae</taxon>
        <taxon>Streptophyta</taxon>
        <taxon>Embryophyta</taxon>
        <taxon>Tracheophyta</taxon>
        <taxon>Spermatophyta</taxon>
        <taxon>Magnoliopsida</taxon>
        <taxon>Liliopsida</taxon>
        <taxon>Zingiberales</taxon>
        <taxon>Musaceae</taxon>
        <taxon>Musa</taxon>
    </lineage>
</organism>
<dbReference type="EMBL" id="CP097510">
    <property type="protein sequence ID" value="URE27925.1"/>
    <property type="molecule type" value="Genomic_DNA"/>
</dbReference>
<gene>
    <name evidence="1" type="ORF">MUK42_17048</name>
</gene>
<proteinExistence type="predicted"/>
<dbReference type="Proteomes" id="UP001055439">
    <property type="component" value="Chromosome 8"/>
</dbReference>
<name>A0A9E7H763_9LILI</name>
<sequence length="81" mass="9364">MWDMVKNTRELMSKRDLQKTVGFSTIEVDKRVYVFDAIGRRDSQNKSIVELWRKLSGETKSLGSVPDLSFSLHDVDDEEAK</sequence>
<dbReference type="AlphaFoldDB" id="A0A9E7H763"/>
<keyword evidence="2" id="KW-1185">Reference proteome</keyword>
<accession>A0A9E7H763</accession>
<protein>
    <submittedName>
        <fullName evidence="1">Uncharacterized protein</fullName>
    </submittedName>
</protein>
<evidence type="ECO:0000313" key="2">
    <source>
        <dbReference type="Proteomes" id="UP001055439"/>
    </source>
</evidence>
<dbReference type="OrthoDB" id="665793at2759"/>
<reference evidence="1" key="1">
    <citation type="submission" date="2022-05" db="EMBL/GenBank/DDBJ databases">
        <title>The Musa troglodytarum L. genome provides insights into the mechanism of non-climacteric behaviour and enrichment of carotenoids.</title>
        <authorList>
            <person name="Wang J."/>
        </authorList>
    </citation>
    <scope>NUCLEOTIDE SEQUENCE</scope>
    <source>
        <tissue evidence="1">Leaf</tissue>
    </source>
</reference>